<dbReference type="EMBL" id="CM023475">
    <property type="protein sequence ID" value="KAH7945080.1"/>
    <property type="molecule type" value="Genomic_DNA"/>
</dbReference>
<gene>
    <name evidence="1" type="ORF">HPB49_006171</name>
</gene>
<keyword evidence="2" id="KW-1185">Reference proteome</keyword>
<organism evidence="1 2">
    <name type="scientific">Dermacentor silvarum</name>
    <name type="common">Tick</name>
    <dbReference type="NCBI Taxonomy" id="543639"/>
    <lineage>
        <taxon>Eukaryota</taxon>
        <taxon>Metazoa</taxon>
        <taxon>Ecdysozoa</taxon>
        <taxon>Arthropoda</taxon>
        <taxon>Chelicerata</taxon>
        <taxon>Arachnida</taxon>
        <taxon>Acari</taxon>
        <taxon>Parasitiformes</taxon>
        <taxon>Ixodida</taxon>
        <taxon>Ixodoidea</taxon>
        <taxon>Ixodidae</taxon>
        <taxon>Rhipicephalinae</taxon>
        <taxon>Dermacentor</taxon>
    </lineage>
</organism>
<proteinExistence type="predicted"/>
<reference evidence="1" key="1">
    <citation type="submission" date="2020-05" db="EMBL/GenBank/DDBJ databases">
        <title>Large-scale comparative analyses of tick genomes elucidate their genetic diversity and vector capacities.</title>
        <authorList>
            <person name="Jia N."/>
            <person name="Wang J."/>
            <person name="Shi W."/>
            <person name="Du L."/>
            <person name="Sun Y."/>
            <person name="Zhan W."/>
            <person name="Jiang J."/>
            <person name="Wang Q."/>
            <person name="Zhang B."/>
            <person name="Ji P."/>
            <person name="Sakyi L.B."/>
            <person name="Cui X."/>
            <person name="Yuan T."/>
            <person name="Jiang B."/>
            <person name="Yang W."/>
            <person name="Lam T.T.-Y."/>
            <person name="Chang Q."/>
            <person name="Ding S."/>
            <person name="Wang X."/>
            <person name="Zhu J."/>
            <person name="Ruan X."/>
            <person name="Zhao L."/>
            <person name="Wei J."/>
            <person name="Que T."/>
            <person name="Du C."/>
            <person name="Cheng J."/>
            <person name="Dai P."/>
            <person name="Han X."/>
            <person name="Huang E."/>
            <person name="Gao Y."/>
            <person name="Liu J."/>
            <person name="Shao H."/>
            <person name="Ye R."/>
            <person name="Li L."/>
            <person name="Wei W."/>
            <person name="Wang X."/>
            <person name="Wang C."/>
            <person name="Yang T."/>
            <person name="Huo Q."/>
            <person name="Li W."/>
            <person name="Guo W."/>
            <person name="Chen H."/>
            <person name="Zhou L."/>
            <person name="Ni X."/>
            <person name="Tian J."/>
            <person name="Zhou Y."/>
            <person name="Sheng Y."/>
            <person name="Liu T."/>
            <person name="Pan Y."/>
            <person name="Xia L."/>
            <person name="Li J."/>
            <person name="Zhao F."/>
            <person name="Cao W."/>
        </authorList>
    </citation>
    <scope>NUCLEOTIDE SEQUENCE</scope>
    <source>
        <strain evidence="1">Dsil-2018</strain>
    </source>
</reference>
<evidence type="ECO:0000313" key="2">
    <source>
        <dbReference type="Proteomes" id="UP000821865"/>
    </source>
</evidence>
<comment type="caution">
    <text evidence="1">The sequence shown here is derived from an EMBL/GenBank/DDBJ whole genome shotgun (WGS) entry which is preliminary data.</text>
</comment>
<protein>
    <submittedName>
        <fullName evidence="1">Uncharacterized protein</fullName>
    </submittedName>
</protein>
<evidence type="ECO:0000313" key="1">
    <source>
        <dbReference type="EMBL" id="KAH7945080.1"/>
    </source>
</evidence>
<name>A0ACB8CJL4_DERSI</name>
<sequence>MSAKVDSANRPGGGISQNRPNAGALFRTQDNGDKLKRKIIRASWMPPMPNEHAKIIIRPRGGLNIAKTGPTVIDNASKYARIRALHVAERMFEVSAYEAAPHTTCKWIIRHIDLNDSPSDLERNIVDERNPLALAGSLRIPASRQSSPVQVLLEVQLQGSPTRVPADLGRPSSRNAGKGNPGLTARA</sequence>
<dbReference type="Proteomes" id="UP000821865">
    <property type="component" value="Chromosome 6"/>
</dbReference>
<accession>A0ACB8CJL4</accession>